<feature type="transmembrane region" description="Helical" evidence="1">
    <location>
        <begin position="38"/>
        <end position="54"/>
    </location>
</feature>
<evidence type="ECO:0000256" key="1">
    <source>
        <dbReference type="SAM" id="Phobius"/>
    </source>
</evidence>
<evidence type="ECO:0000313" key="2">
    <source>
        <dbReference type="EMBL" id="GIY44928.1"/>
    </source>
</evidence>
<organism evidence="2 3">
    <name type="scientific">Caerostris darwini</name>
    <dbReference type="NCBI Taxonomy" id="1538125"/>
    <lineage>
        <taxon>Eukaryota</taxon>
        <taxon>Metazoa</taxon>
        <taxon>Ecdysozoa</taxon>
        <taxon>Arthropoda</taxon>
        <taxon>Chelicerata</taxon>
        <taxon>Arachnida</taxon>
        <taxon>Araneae</taxon>
        <taxon>Araneomorphae</taxon>
        <taxon>Entelegynae</taxon>
        <taxon>Araneoidea</taxon>
        <taxon>Araneidae</taxon>
        <taxon>Caerostris</taxon>
    </lineage>
</organism>
<gene>
    <name evidence="2" type="ORF">CDAR_241351</name>
</gene>
<sequence length="105" mass="12452">MKRTSFNRNRKAAFLPTGVIRGGFMEASSHWICYFAEWVYFFFLLFMGFLVRRADFAYRLERKFDYSKCSQFHLKENTAAAAVVEKFRYKVNSGNTISYSKSFTF</sequence>
<keyword evidence="1" id="KW-1133">Transmembrane helix</keyword>
<keyword evidence="1" id="KW-0472">Membrane</keyword>
<evidence type="ECO:0000313" key="3">
    <source>
        <dbReference type="Proteomes" id="UP001054837"/>
    </source>
</evidence>
<dbReference type="EMBL" id="BPLQ01009579">
    <property type="protein sequence ID" value="GIY44928.1"/>
    <property type="molecule type" value="Genomic_DNA"/>
</dbReference>
<proteinExistence type="predicted"/>
<keyword evidence="1" id="KW-0812">Transmembrane</keyword>
<evidence type="ECO:0008006" key="4">
    <source>
        <dbReference type="Google" id="ProtNLM"/>
    </source>
</evidence>
<protein>
    <recommendedName>
        <fullName evidence="4">ATP synthase F0 subunit 8</fullName>
    </recommendedName>
</protein>
<comment type="caution">
    <text evidence="2">The sequence shown here is derived from an EMBL/GenBank/DDBJ whole genome shotgun (WGS) entry which is preliminary data.</text>
</comment>
<accession>A0AAV4TLT9</accession>
<dbReference type="AlphaFoldDB" id="A0AAV4TLT9"/>
<dbReference type="Proteomes" id="UP001054837">
    <property type="component" value="Unassembled WGS sequence"/>
</dbReference>
<name>A0AAV4TLT9_9ARAC</name>
<keyword evidence="3" id="KW-1185">Reference proteome</keyword>
<reference evidence="2 3" key="1">
    <citation type="submission" date="2021-06" db="EMBL/GenBank/DDBJ databases">
        <title>Caerostris darwini draft genome.</title>
        <authorList>
            <person name="Kono N."/>
            <person name="Arakawa K."/>
        </authorList>
    </citation>
    <scope>NUCLEOTIDE SEQUENCE [LARGE SCALE GENOMIC DNA]</scope>
</reference>